<dbReference type="Proteomes" id="UP000011058">
    <property type="component" value="Chromosome"/>
</dbReference>
<organism evidence="1 2">
    <name type="scientific">Fibrella aestuarina BUZ 2</name>
    <dbReference type="NCBI Taxonomy" id="1166018"/>
    <lineage>
        <taxon>Bacteria</taxon>
        <taxon>Pseudomonadati</taxon>
        <taxon>Bacteroidota</taxon>
        <taxon>Cytophagia</taxon>
        <taxon>Cytophagales</taxon>
        <taxon>Spirosomataceae</taxon>
        <taxon>Fibrella</taxon>
    </lineage>
</organism>
<dbReference type="STRING" id="1166018.FAES_0363"/>
<evidence type="ECO:0000313" key="1">
    <source>
        <dbReference type="EMBL" id="CCG98376.1"/>
    </source>
</evidence>
<proteinExistence type="predicted"/>
<dbReference type="AlphaFoldDB" id="I0K2M3"/>
<evidence type="ECO:0000313" key="2">
    <source>
        <dbReference type="Proteomes" id="UP000011058"/>
    </source>
</evidence>
<dbReference type="EMBL" id="HE796683">
    <property type="protein sequence ID" value="CCG98376.1"/>
    <property type="molecule type" value="Genomic_DNA"/>
</dbReference>
<dbReference type="KEGG" id="fae:FAES_0363"/>
<dbReference type="RefSeq" id="WP_015329476.1">
    <property type="nucleotide sequence ID" value="NC_020054.1"/>
</dbReference>
<dbReference type="OrthoDB" id="1273681at2"/>
<protein>
    <submittedName>
        <fullName evidence="1">Uncharacterized protein</fullName>
    </submittedName>
</protein>
<accession>I0K2M3</accession>
<name>I0K2M3_9BACT</name>
<dbReference type="HOGENOM" id="CLU_1426823_0_0_10"/>
<gene>
    <name evidence="1" type="ORF">FAES_0363</name>
</gene>
<keyword evidence="2" id="KW-1185">Reference proteome</keyword>
<reference evidence="1 2" key="1">
    <citation type="journal article" date="2012" name="J. Bacteriol.">
        <title>Genome Sequence of Fibrella aestuarina BUZ 2T, a Filamentous Marine Bacterium.</title>
        <authorList>
            <person name="Filippini M."/>
            <person name="Qi W."/>
            <person name="Blom J."/>
            <person name="Goesmann A."/>
            <person name="Smits T.H."/>
            <person name="Bagheri H.C."/>
        </authorList>
    </citation>
    <scope>NUCLEOTIDE SEQUENCE [LARGE SCALE GENOMIC DNA]</scope>
    <source>
        <strain evidence="2">BUZ 2T</strain>
    </source>
</reference>
<sequence length="164" mass="18588">MTAQQIDTLASDEAATEQRQLATLLQNGLTISTPKRSLLRYFGAKERTWHLKQPYLGTLEYLIREMSQLEDLTDQAGVIDRQRLAQTPKNFQRCARIVAIAILDNWWGLTFLTPFMSRYLANRITPDELIALVGIINHMANYPAFIGAIELMKVAPRITQPSVA</sequence>